<gene>
    <name evidence="1" type="ORF">H8702_06030</name>
</gene>
<keyword evidence="2" id="KW-1185">Reference proteome</keyword>
<reference evidence="1" key="1">
    <citation type="submission" date="2020-08" db="EMBL/GenBank/DDBJ databases">
        <title>Genome public.</title>
        <authorList>
            <person name="Liu C."/>
            <person name="Sun Q."/>
        </authorList>
    </citation>
    <scope>NUCLEOTIDE SEQUENCE</scope>
    <source>
        <strain evidence="1">NSJ-15</strain>
    </source>
</reference>
<dbReference type="Proteomes" id="UP000632659">
    <property type="component" value="Unassembled WGS sequence"/>
</dbReference>
<accession>A0A8J6PFC6</accession>
<comment type="caution">
    <text evidence="1">The sequence shown here is derived from an EMBL/GenBank/DDBJ whole genome shotgun (WGS) entry which is preliminary data.</text>
</comment>
<dbReference type="RefSeq" id="WP_158662649.1">
    <property type="nucleotide sequence ID" value="NZ_FYDD01000004.1"/>
</dbReference>
<evidence type="ECO:0000313" key="1">
    <source>
        <dbReference type="EMBL" id="MBC8610682.1"/>
    </source>
</evidence>
<protein>
    <submittedName>
        <fullName evidence="1">DUF4177 domain-containing protein</fullName>
    </submittedName>
</protein>
<dbReference type="AlphaFoldDB" id="A0A8J6PFC6"/>
<dbReference type="OrthoDB" id="4469787at2"/>
<evidence type="ECO:0000313" key="2">
    <source>
        <dbReference type="Proteomes" id="UP000632659"/>
    </source>
</evidence>
<dbReference type="InterPro" id="IPR025234">
    <property type="entry name" value="YjzH-like"/>
</dbReference>
<name>A0A8J6PFC6_9FIRM</name>
<organism evidence="1 2">
    <name type="scientific">Massiliimalia timonensis</name>
    <dbReference type="NCBI Taxonomy" id="1987501"/>
    <lineage>
        <taxon>Bacteria</taxon>
        <taxon>Bacillati</taxon>
        <taxon>Bacillota</taxon>
        <taxon>Clostridia</taxon>
        <taxon>Eubacteriales</taxon>
        <taxon>Oscillospiraceae</taxon>
        <taxon>Massiliimalia</taxon>
    </lineage>
</organism>
<sequence>MDQVLKNEIMQYLKASRLTTEVQVEEMVSVPLSKLYQEQDLVHTPEGNYYSKQEVFHYLKNNSYELTQENFEIAARHCYISYQTDENGVPYKQVTHSYSKNSLDHISDEDLQTYLIYSLLQERTKPVTLFEYKVVTLKDTFWMGRTSSEALQDILNDHSSRGWRLKTTSVNQITNVVGSESRDELLLIFERQREN</sequence>
<proteinExistence type="predicted"/>
<dbReference type="Pfam" id="PF13783">
    <property type="entry name" value="DUF4177"/>
    <property type="match status" value="1"/>
</dbReference>
<dbReference type="EMBL" id="JACRTL010000002">
    <property type="protein sequence ID" value="MBC8610682.1"/>
    <property type="molecule type" value="Genomic_DNA"/>
</dbReference>